<proteinExistence type="inferred from homology"/>
<dbReference type="PANTHER" id="PTHR23129">
    <property type="entry name" value="ACYL-COENZYME A DIPHOSPHATASE FITM2"/>
    <property type="match status" value="1"/>
</dbReference>
<sequence length="348" mass="38438">MVLTASSLRKFSKSGSKPLPPAEPGSRARHSIPGPTSPARFFGLFMFSLLRKPMFVDPSVKAGIYICGAAAGSLIFDFLKMPPSYFSHKRNAFNLLFVKWGWAWTFCCLSTFILISTYVYTGGNRRLIRAHLMRLLFGSACWYACTGVFNTVEHSFGSCYNSNGTLFHSPPSFRPFNRRSCRQAKGHWLGFDISGHCFLLIMSNLWILEELRVMRSWNVLGALLDVSAHSDDLVSSTASAAVKTEAPRLPNVKPDTVQAMRSAYARLTLNLRSVFCVTACLSLLWDFMLLVTVVYFHSMPSKLLGASVGVSCWFVCYRGIFPSLPVGSVGGLAPGMPGDGPVHFVAKR</sequence>
<evidence type="ECO:0000313" key="10">
    <source>
        <dbReference type="EMBL" id="VDK38865.1"/>
    </source>
</evidence>
<organism evidence="12">
    <name type="scientific">Taenia asiatica</name>
    <name type="common">Asian tapeworm</name>
    <dbReference type="NCBI Taxonomy" id="60517"/>
    <lineage>
        <taxon>Eukaryota</taxon>
        <taxon>Metazoa</taxon>
        <taxon>Spiralia</taxon>
        <taxon>Lophotrochozoa</taxon>
        <taxon>Platyhelminthes</taxon>
        <taxon>Cestoda</taxon>
        <taxon>Eucestoda</taxon>
        <taxon>Cyclophyllidea</taxon>
        <taxon>Taeniidae</taxon>
        <taxon>Taenia</taxon>
    </lineage>
</organism>
<keyword evidence="5 9" id="KW-1133">Transmembrane helix</keyword>
<dbReference type="OrthoDB" id="5579088at2759"/>
<keyword evidence="3" id="KW-0378">Hydrolase</keyword>
<evidence type="ECO:0000256" key="6">
    <source>
        <dbReference type="ARBA" id="ARBA00023098"/>
    </source>
</evidence>
<feature type="region of interest" description="Disordered" evidence="8">
    <location>
        <begin position="1"/>
        <end position="33"/>
    </location>
</feature>
<feature type="transmembrane region" description="Helical" evidence="9">
    <location>
        <begin position="274"/>
        <end position="297"/>
    </location>
</feature>
<keyword evidence="6" id="KW-0443">Lipid metabolism</keyword>
<dbReference type="STRING" id="60517.A0A0R3WAU5"/>
<dbReference type="GO" id="GO:0010945">
    <property type="term" value="F:coenzyme A diphosphatase activity"/>
    <property type="evidence" value="ECO:0007669"/>
    <property type="project" value="InterPro"/>
</dbReference>
<evidence type="ECO:0000256" key="9">
    <source>
        <dbReference type="SAM" id="Phobius"/>
    </source>
</evidence>
<dbReference type="Proteomes" id="UP000282613">
    <property type="component" value="Unassembled WGS sequence"/>
</dbReference>
<dbReference type="Pfam" id="PF10261">
    <property type="entry name" value="FIT"/>
    <property type="match status" value="1"/>
</dbReference>
<dbReference type="GO" id="GO:0005789">
    <property type="term" value="C:endoplasmic reticulum membrane"/>
    <property type="evidence" value="ECO:0007669"/>
    <property type="project" value="UniProtKB-SubCell"/>
</dbReference>
<gene>
    <name evidence="10" type="ORF">TASK_LOCUS7701</name>
</gene>
<evidence type="ECO:0000256" key="1">
    <source>
        <dbReference type="ARBA" id="ARBA00004477"/>
    </source>
</evidence>
<dbReference type="InterPro" id="IPR046401">
    <property type="entry name" value="FITM1/2"/>
</dbReference>
<feature type="transmembrane region" description="Helical" evidence="9">
    <location>
        <begin position="101"/>
        <end position="120"/>
    </location>
</feature>
<comment type="subcellular location">
    <subcellularLocation>
        <location evidence="1">Endoplasmic reticulum membrane</location>
        <topology evidence="1">Multi-pass membrane protein</topology>
    </subcellularLocation>
</comment>
<reference evidence="12" key="1">
    <citation type="submission" date="2017-02" db="UniProtKB">
        <authorList>
            <consortium name="WormBaseParasite"/>
        </authorList>
    </citation>
    <scope>IDENTIFICATION</scope>
</reference>
<dbReference type="GO" id="GO:0008654">
    <property type="term" value="P:phospholipid biosynthetic process"/>
    <property type="evidence" value="ECO:0007669"/>
    <property type="project" value="TreeGrafter"/>
</dbReference>
<dbReference type="EMBL" id="UYRS01018661">
    <property type="protein sequence ID" value="VDK38865.1"/>
    <property type="molecule type" value="Genomic_DNA"/>
</dbReference>
<dbReference type="AlphaFoldDB" id="A0A0R3WAU5"/>
<reference evidence="10 11" key="2">
    <citation type="submission" date="2018-11" db="EMBL/GenBank/DDBJ databases">
        <authorList>
            <consortium name="Pathogen Informatics"/>
        </authorList>
    </citation>
    <scope>NUCLEOTIDE SEQUENCE [LARGE SCALE GENOMIC DNA]</scope>
</reference>
<feature type="transmembrane region" description="Helical" evidence="9">
    <location>
        <begin position="188"/>
        <end position="208"/>
    </location>
</feature>
<accession>A0A0R3WAU5</accession>
<keyword evidence="11" id="KW-1185">Reference proteome</keyword>
<evidence type="ECO:0000256" key="7">
    <source>
        <dbReference type="ARBA" id="ARBA00023136"/>
    </source>
</evidence>
<dbReference type="GO" id="GO:0019915">
    <property type="term" value="P:lipid storage"/>
    <property type="evidence" value="ECO:0007669"/>
    <property type="project" value="InterPro"/>
</dbReference>
<protein>
    <submittedName>
        <fullName evidence="12">FIT family protein</fullName>
    </submittedName>
</protein>
<evidence type="ECO:0000313" key="12">
    <source>
        <dbReference type="WBParaSite" id="TASK_0000770001-mRNA-1"/>
    </source>
</evidence>
<name>A0A0R3WAU5_TAEAS</name>
<evidence type="ECO:0000256" key="8">
    <source>
        <dbReference type="SAM" id="MobiDB-lite"/>
    </source>
</evidence>
<feature type="compositionally biased region" description="Polar residues" evidence="8">
    <location>
        <begin position="1"/>
        <end position="15"/>
    </location>
</feature>
<evidence type="ECO:0000256" key="3">
    <source>
        <dbReference type="ARBA" id="ARBA00022801"/>
    </source>
</evidence>
<dbReference type="GO" id="GO:0034389">
    <property type="term" value="P:lipid droplet organization"/>
    <property type="evidence" value="ECO:0007669"/>
    <property type="project" value="InterPro"/>
</dbReference>
<dbReference type="HAMAP" id="MF_03230">
    <property type="entry name" value="FITM2"/>
    <property type="match status" value="1"/>
</dbReference>
<evidence type="ECO:0000256" key="2">
    <source>
        <dbReference type="ARBA" id="ARBA00022692"/>
    </source>
</evidence>
<feature type="transmembrane region" description="Helical" evidence="9">
    <location>
        <begin position="132"/>
        <end position="152"/>
    </location>
</feature>
<evidence type="ECO:0000256" key="4">
    <source>
        <dbReference type="ARBA" id="ARBA00022824"/>
    </source>
</evidence>
<dbReference type="WBParaSite" id="TASK_0000770001-mRNA-1">
    <property type="protein sequence ID" value="TASK_0000770001-mRNA-1"/>
    <property type="gene ID" value="TASK_0000770001"/>
</dbReference>
<keyword evidence="4" id="KW-0256">Endoplasmic reticulum</keyword>
<keyword evidence="2 9" id="KW-0812">Transmembrane</keyword>
<feature type="transmembrane region" description="Helical" evidence="9">
    <location>
        <begin position="62"/>
        <end position="81"/>
    </location>
</feature>
<keyword evidence="7 9" id="KW-0472">Membrane</keyword>
<dbReference type="PANTHER" id="PTHR23129:SF0">
    <property type="entry name" value="ACYL-COENZYME A DIPHOSPHATASE FITM2"/>
    <property type="match status" value="1"/>
</dbReference>
<dbReference type="InterPro" id="IPR019388">
    <property type="entry name" value="FIT"/>
</dbReference>
<evidence type="ECO:0000313" key="11">
    <source>
        <dbReference type="Proteomes" id="UP000282613"/>
    </source>
</evidence>
<evidence type="ECO:0000256" key="5">
    <source>
        <dbReference type="ARBA" id="ARBA00022989"/>
    </source>
</evidence>